<evidence type="ECO:0000256" key="1">
    <source>
        <dbReference type="SAM" id="MobiDB-lite"/>
    </source>
</evidence>
<reference evidence="2" key="1">
    <citation type="submission" date="2013-10" db="EMBL/GenBank/DDBJ databases">
        <title>Genomic analysis of the causative agents of coccidiosis in chickens.</title>
        <authorList>
            <person name="Reid A.J."/>
            <person name="Blake D."/>
            <person name="Billington K."/>
            <person name="Browne H."/>
            <person name="Dunn M."/>
            <person name="Hung S."/>
            <person name="Kawahara F."/>
            <person name="Miranda-Saavedra D."/>
            <person name="Mourier T."/>
            <person name="Nagra H."/>
            <person name="Otto T.D."/>
            <person name="Rawlings N."/>
            <person name="Sanchez A."/>
            <person name="Sanders M."/>
            <person name="Subramaniam C."/>
            <person name="Tay Y."/>
            <person name="Dear P."/>
            <person name="Doerig C."/>
            <person name="Gruber A."/>
            <person name="Parkinson J."/>
            <person name="Shirley M."/>
            <person name="Wan K.L."/>
            <person name="Berriman M."/>
            <person name="Tomley F."/>
            <person name="Pain A."/>
        </authorList>
    </citation>
    <scope>NUCLEOTIDE SEQUENCE [LARGE SCALE GENOMIC DNA]</scope>
    <source>
        <strain evidence="2">Houghton</strain>
    </source>
</reference>
<feature type="compositionally biased region" description="Polar residues" evidence="1">
    <location>
        <begin position="52"/>
        <end position="72"/>
    </location>
</feature>
<protein>
    <submittedName>
        <fullName evidence="2">Uncharacterized protein</fullName>
    </submittedName>
</protein>
<feature type="compositionally biased region" description="Low complexity" evidence="1">
    <location>
        <begin position="15"/>
        <end position="42"/>
    </location>
</feature>
<dbReference type="EMBL" id="HG687119">
    <property type="protein sequence ID" value="CDJ34748.1"/>
    <property type="molecule type" value="Genomic_DNA"/>
</dbReference>
<accession>U6KH18</accession>
<dbReference type="VEuPathDB" id="ToxoDB:EMH_0092580"/>
<dbReference type="RefSeq" id="XP_013357311.1">
    <property type="nucleotide sequence ID" value="XM_013501857.1"/>
</dbReference>
<feature type="region of interest" description="Disordered" evidence="1">
    <location>
        <begin position="1"/>
        <end position="90"/>
    </location>
</feature>
<evidence type="ECO:0000313" key="2">
    <source>
        <dbReference type="EMBL" id="CDJ34748.1"/>
    </source>
</evidence>
<sequence length="121" mass="12493">MSTPAGSRASSIEGSKSSSSSRSSSKSSSSKSSKSSSSSSSSSRKEEEKTPCTKTQSSKTQIYTNTANSSRESCGVWAPGGQKETAGGDSSGIECLYTPPRPSVSLFFSCLSVFSIVSFPC</sequence>
<organism evidence="2 3">
    <name type="scientific">Eimeria mitis</name>
    <dbReference type="NCBI Taxonomy" id="44415"/>
    <lineage>
        <taxon>Eukaryota</taxon>
        <taxon>Sar</taxon>
        <taxon>Alveolata</taxon>
        <taxon>Apicomplexa</taxon>
        <taxon>Conoidasida</taxon>
        <taxon>Coccidia</taxon>
        <taxon>Eucoccidiorida</taxon>
        <taxon>Eimeriorina</taxon>
        <taxon>Eimeriidae</taxon>
        <taxon>Eimeria</taxon>
    </lineage>
</organism>
<dbReference type="GeneID" id="25383438"/>
<evidence type="ECO:0000313" key="3">
    <source>
        <dbReference type="Proteomes" id="UP000030744"/>
    </source>
</evidence>
<feature type="compositionally biased region" description="Polar residues" evidence="1">
    <location>
        <begin position="1"/>
        <end position="14"/>
    </location>
</feature>
<dbReference type="AlphaFoldDB" id="U6KH18"/>
<name>U6KH18_9EIME</name>
<reference evidence="2" key="2">
    <citation type="submission" date="2013-10" db="EMBL/GenBank/DDBJ databases">
        <authorList>
            <person name="Aslett M."/>
        </authorList>
    </citation>
    <scope>NUCLEOTIDE SEQUENCE [LARGE SCALE GENOMIC DNA]</scope>
    <source>
        <strain evidence="2">Houghton</strain>
    </source>
</reference>
<dbReference type="Proteomes" id="UP000030744">
    <property type="component" value="Unassembled WGS sequence"/>
</dbReference>
<proteinExistence type="predicted"/>
<keyword evidence="3" id="KW-1185">Reference proteome</keyword>
<gene>
    <name evidence="2" type="ORF">EMH_0092580</name>
</gene>